<dbReference type="EMBL" id="JBHLTP010000010">
    <property type="protein sequence ID" value="MFC0524314.1"/>
    <property type="molecule type" value="Genomic_DNA"/>
</dbReference>
<dbReference type="Gene3D" id="3.30.70.270">
    <property type="match status" value="1"/>
</dbReference>
<protein>
    <recommendedName>
        <fullName evidence="3">Transcriptional regulator</fullName>
    </recommendedName>
</protein>
<comment type="caution">
    <text evidence="1">The sequence shown here is derived from an EMBL/GenBank/DDBJ whole genome shotgun (WGS) entry which is preliminary data.</text>
</comment>
<dbReference type="Proteomes" id="UP001589836">
    <property type="component" value="Unassembled WGS sequence"/>
</dbReference>
<gene>
    <name evidence="1" type="ORF">ACFFGV_12125</name>
</gene>
<evidence type="ECO:0000313" key="2">
    <source>
        <dbReference type="Proteomes" id="UP001589836"/>
    </source>
</evidence>
<evidence type="ECO:0008006" key="3">
    <source>
        <dbReference type="Google" id="ProtNLM"/>
    </source>
</evidence>
<organism evidence="1 2">
    <name type="scientific">Pontibacillus salicampi</name>
    <dbReference type="NCBI Taxonomy" id="1449801"/>
    <lineage>
        <taxon>Bacteria</taxon>
        <taxon>Bacillati</taxon>
        <taxon>Bacillota</taxon>
        <taxon>Bacilli</taxon>
        <taxon>Bacillales</taxon>
        <taxon>Bacillaceae</taxon>
        <taxon>Pontibacillus</taxon>
    </lineage>
</organism>
<proteinExistence type="predicted"/>
<sequence>MQTTIGVIGPKDSIDRIMYVAKEFTHITFAPYTYETLSEVGDILTKHRYEVDQWLFSGVLNYTYAMEYEFITPQEGTYPPLHGSSFFGILLEAQLTKGTVFRRVSTDTISTEEIDKILSYYQLESLQYYNHPFEPGMNTDRLIHFHEQLYAEGRTEVVITSIKDVYQALTEKGVPVFRVTPSYLSIKLMIQYLEERAQSTRYRNAQVAIIGCRIEFNPDELESLYYSFKSKHHELDLKRNLLLFAEKINGSLMQPGDGLFFLFTTRGELSEESDDELFSLMEEIKLQANLKANICIGFGETVSQAEQNVRLCFRNIQQYDKPTLLVMDDDQTITRKEKASEDFSYHATETGDLWQEKLKDASISPGVVSKLLSYCKQYGREQFSSQDVARWLKGTERNARRILAEMEKANIIAQCGETQSGERGRPRKVFCFNA</sequence>
<accession>A0ABV6LPQ7</accession>
<dbReference type="RefSeq" id="WP_377348201.1">
    <property type="nucleotide sequence ID" value="NZ_JBHLTP010000010.1"/>
</dbReference>
<name>A0ABV6LPQ7_9BACI</name>
<evidence type="ECO:0000313" key="1">
    <source>
        <dbReference type="EMBL" id="MFC0524314.1"/>
    </source>
</evidence>
<keyword evidence="2" id="KW-1185">Reference proteome</keyword>
<reference evidence="1 2" key="1">
    <citation type="submission" date="2024-09" db="EMBL/GenBank/DDBJ databases">
        <authorList>
            <person name="Sun Q."/>
            <person name="Mori K."/>
        </authorList>
    </citation>
    <scope>NUCLEOTIDE SEQUENCE [LARGE SCALE GENOMIC DNA]</scope>
    <source>
        <strain evidence="1 2">NCAIM B.02529</strain>
    </source>
</reference>
<dbReference type="InterPro" id="IPR043128">
    <property type="entry name" value="Rev_trsase/Diguanyl_cyclase"/>
</dbReference>